<accession>A0A552UVL9</accession>
<dbReference type="GO" id="GO:0016874">
    <property type="term" value="F:ligase activity"/>
    <property type="evidence" value="ECO:0007669"/>
    <property type="project" value="UniProtKB-KW"/>
</dbReference>
<sequence>MPAENLYFIALIPPDAIAGEVTAFKNDFALNYNSKAALKNMPHITLKAPFKIEAKRHNEVMDWFANLPVNEKPFEVELNDFGVFDNAKNPVVFVHPVVTDALAKVQRALIDGFEEAFPNIALQFTERNFKPHMTIAYRDLTYTEFEKAWQVYRHKKYNASFLADRLYLLKHNGREWQVAAEHSLAL</sequence>
<dbReference type="Gene3D" id="3.90.1140.10">
    <property type="entry name" value="Cyclic phosphodiesterase"/>
    <property type="match status" value="1"/>
</dbReference>
<dbReference type="Proteomes" id="UP000320643">
    <property type="component" value="Unassembled WGS sequence"/>
</dbReference>
<dbReference type="OrthoDB" id="1951600at2"/>
<dbReference type="EMBL" id="VJVZ01000013">
    <property type="protein sequence ID" value="TRW22291.1"/>
    <property type="molecule type" value="Genomic_DNA"/>
</dbReference>
<dbReference type="InterPro" id="IPR050580">
    <property type="entry name" value="2H_phosphoesterase_YjcG-like"/>
</dbReference>
<gene>
    <name evidence="1" type="ORF">FMM05_17445</name>
</gene>
<name>A0A552UVL9_9FLAO</name>
<dbReference type="Pfam" id="PF13563">
    <property type="entry name" value="2_5_RNA_ligase2"/>
    <property type="match status" value="1"/>
</dbReference>
<comment type="caution">
    <text evidence="1">The sequence shown here is derived from an EMBL/GenBank/DDBJ whole genome shotgun (WGS) entry which is preliminary data.</text>
</comment>
<dbReference type="RefSeq" id="WP_143374708.1">
    <property type="nucleotide sequence ID" value="NZ_VJVZ01000013.1"/>
</dbReference>
<keyword evidence="2" id="KW-1185">Reference proteome</keyword>
<dbReference type="PANTHER" id="PTHR40037:SF1">
    <property type="entry name" value="PHOSPHOESTERASE SAOUHSC_00951-RELATED"/>
    <property type="match status" value="1"/>
</dbReference>
<keyword evidence="1" id="KW-0436">Ligase</keyword>
<reference evidence="1 2" key="1">
    <citation type="submission" date="2019-07" db="EMBL/GenBank/DDBJ databases">
        <title>Flavobacterium sp. nov., isolated from glacier ice.</title>
        <authorList>
            <person name="Liu Q."/>
            <person name="Xin Y.-H."/>
        </authorList>
    </citation>
    <scope>NUCLEOTIDE SEQUENCE [LARGE SCALE GENOMIC DNA]</scope>
    <source>
        <strain evidence="1 2">ZT4R6</strain>
    </source>
</reference>
<proteinExistence type="predicted"/>
<protein>
    <submittedName>
        <fullName evidence="1">2'-5' RNA ligase family protein</fullName>
    </submittedName>
</protein>
<organism evidence="1 2">
    <name type="scientific">Flavobacterium zepuense</name>
    <dbReference type="NCBI Taxonomy" id="2593302"/>
    <lineage>
        <taxon>Bacteria</taxon>
        <taxon>Pseudomonadati</taxon>
        <taxon>Bacteroidota</taxon>
        <taxon>Flavobacteriia</taxon>
        <taxon>Flavobacteriales</taxon>
        <taxon>Flavobacteriaceae</taxon>
        <taxon>Flavobacterium</taxon>
    </lineage>
</organism>
<dbReference type="PANTHER" id="PTHR40037">
    <property type="entry name" value="PHOSPHOESTERASE YJCG-RELATED"/>
    <property type="match status" value="1"/>
</dbReference>
<evidence type="ECO:0000313" key="1">
    <source>
        <dbReference type="EMBL" id="TRW22291.1"/>
    </source>
</evidence>
<evidence type="ECO:0000313" key="2">
    <source>
        <dbReference type="Proteomes" id="UP000320643"/>
    </source>
</evidence>
<dbReference type="SUPFAM" id="SSF55144">
    <property type="entry name" value="LigT-like"/>
    <property type="match status" value="1"/>
</dbReference>
<dbReference type="AlphaFoldDB" id="A0A552UVL9"/>
<dbReference type="InterPro" id="IPR009097">
    <property type="entry name" value="Cyclic_Pdiesterase"/>
</dbReference>